<comment type="caution">
    <text evidence="2">The sequence shown here is derived from an EMBL/GenBank/DDBJ whole genome shotgun (WGS) entry which is preliminary data.</text>
</comment>
<proteinExistence type="predicted"/>
<keyword evidence="1" id="KW-1133">Transmembrane helix</keyword>
<reference evidence="2 3" key="1">
    <citation type="submission" date="2022-07" db="EMBL/GenBank/DDBJ databases">
        <title>Genome-wide signatures of adaptation to extreme environments.</title>
        <authorList>
            <person name="Cho C.H."/>
            <person name="Yoon H.S."/>
        </authorList>
    </citation>
    <scope>NUCLEOTIDE SEQUENCE [LARGE SCALE GENOMIC DNA]</scope>
    <source>
        <strain evidence="2 3">108.79 E11</strain>
    </source>
</reference>
<keyword evidence="3" id="KW-1185">Reference proteome</keyword>
<evidence type="ECO:0000313" key="2">
    <source>
        <dbReference type="EMBL" id="KAK4524101.1"/>
    </source>
</evidence>
<organism evidence="2 3">
    <name type="scientific">Galdieria yellowstonensis</name>
    <dbReference type="NCBI Taxonomy" id="3028027"/>
    <lineage>
        <taxon>Eukaryota</taxon>
        <taxon>Rhodophyta</taxon>
        <taxon>Bangiophyceae</taxon>
        <taxon>Galdieriales</taxon>
        <taxon>Galdieriaceae</taxon>
        <taxon>Galdieria</taxon>
    </lineage>
</organism>
<protein>
    <submittedName>
        <fullName evidence="2">Uncharacterized protein</fullName>
    </submittedName>
</protein>
<gene>
    <name evidence="2" type="ORF">GAYE_SCF01G2000</name>
</gene>
<dbReference type="EMBL" id="JANCYU010000021">
    <property type="protein sequence ID" value="KAK4524101.1"/>
    <property type="molecule type" value="Genomic_DNA"/>
</dbReference>
<feature type="transmembrane region" description="Helical" evidence="1">
    <location>
        <begin position="256"/>
        <end position="277"/>
    </location>
</feature>
<dbReference type="Proteomes" id="UP001300502">
    <property type="component" value="Unassembled WGS sequence"/>
</dbReference>
<keyword evidence="1" id="KW-0472">Membrane</keyword>
<accession>A0AAV9I9Y3</accession>
<dbReference type="AlphaFoldDB" id="A0AAV9I9Y3"/>
<evidence type="ECO:0000256" key="1">
    <source>
        <dbReference type="SAM" id="Phobius"/>
    </source>
</evidence>
<sequence>MEDTRASFRNSLFSQLSLVQTPVDFETGLYLIDPRLRQLNELQVDQKYLIKNIVSSLREFRKRNLSASPSFLDLCKKIADFISSKQSSPHHWKYFLLLLIDEARKESCLYELFPPDKFEELHAYVIQLRRPRYYEIGRFYQREIVPLGRETASEHELECLTAKQMFESSTYVQRTQYLFHLLMTYPKDFLRLIKSPLLADSLEQIVQSGEMTGSDRQSSPEHQLEISLLNDQLDRIPRPGRLSKVKKKIIRLLKHLLLIFFVSCLCLVTFYSLTGLLRNSGKGQVLLIPDEQYMISEESLASQDVEFLKPVVNSIQEDEKDRDLSFEANVLGTNFSSFQEFQATERVNKVMQNQTNIFRFAWKHLHQLKVLLPLSIAVCALYWYISRAVERRKECEHHTEVGRHRWFLRSSCPYCRSQRAAAGRSR</sequence>
<name>A0AAV9I9Y3_9RHOD</name>
<keyword evidence="1" id="KW-0812">Transmembrane</keyword>
<feature type="transmembrane region" description="Helical" evidence="1">
    <location>
        <begin position="368"/>
        <end position="385"/>
    </location>
</feature>
<evidence type="ECO:0000313" key="3">
    <source>
        <dbReference type="Proteomes" id="UP001300502"/>
    </source>
</evidence>